<dbReference type="Proteomes" id="UP000225706">
    <property type="component" value="Unassembled WGS sequence"/>
</dbReference>
<evidence type="ECO:0000313" key="1">
    <source>
        <dbReference type="EMBL" id="PFX21762.1"/>
    </source>
</evidence>
<reference evidence="2" key="1">
    <citation type="journal article" date="2017" name="bioRxiv">
        <title>Comparative analysis of the genomes of Stylophora pistillata and Acropora digitifera provides evidence for extensive differences between species of corals.</title>
        <authorList>
            <person name="Voolstra C.R."/>
            <person name="Li Y."/>
            <person name="Liew Y.J."/>
            <person name="Baumgarten S."/>
            <person name="Zoccola D."/>
            <person name="Flot J.-F."/>
            <person name="Tambutte S."/>
            <person name="Allemand D."/>
            <person name="Aranda M."/>
        </authorList>
    </citation>
    <scope>NUCLEOTIDE SEQUENCE [LARGE SCALE GENOMIC DNA]</scope>
</reference>
<gene>
    <name evidence="1" type="ORF">AWC38_SpisGene13726</name>
</gene>
<protein>
    <submittedName>
        <fullName evidence="1">Uncharacterized protein</fullName>
    </submittedName>
</protein>
<organism evidence="1 2">
    <name type="scientific">Stylophora pistillata</name>
    <name type="common">Smooth cauliflower coral</name>
    <dbReference type="NCBI Taxonomy" id="50429"/>
    <lineage>
        <taxon>Eukaryota</taxon>
        <taxon>Metazoa</taxon>
        <taxon>Cnidaria</taxon>
        <taxon>Anthozoa</taxon>
        <taxon>Hexacorallia</taxon>
        <taxon>Scleractinia</taxon>
        <taxon>Astrocoeniina</taxon>
        <taxon>Pocilloporidae</taxon>
        <taxon>Stylophora</taxon>
    </lineage>
</organism>
<accession>A0A2B4RZU4</accession>
<proteinExistence type="predicted"/>
<sequence>MRQGGIDTKANEPYHVQDHQLCNQSVITPFLNTLLQGRNSVILNLFLIILLSKLWKFNSKSHTTIRRVMDETKVFQNRTRQRISSLPEKFSKEVCTSVEKIRHTSGAELPRNFRKGKRHSIDSPYCSSRRDLTEEFEFLITESFEFYTEPREEEEDTTKETNSEMGTRLAHFPALKSPVTYDLPPSRKTAIFNRMHSWNDYERGESRRTSNIERPWVKEEGTVALSPPTGSTPSLPRIRRVMRDSGRFSFPISTENTKEPHSTSFLSKVNLVEGRELQTEAAHPSPSLAHASFINPTTKQSDELTLDETDNPAKLFARDMEAFNCNRANHIRLSGNVKTDESVEENEKAQALRTYVEDVTADFNEVETKAAMLLEWLRDQSSMNP</sequence>
<keyword evidence="2" id="KW-1185">Reference proteome</keyword>
<evidence type="ECO:0000313" key="2">
    <source>
        <dbReference type="Proteomes" id="UP000225706"/>
    </source>
</evidence>
<comment type="caution">
    <text evidence="1">The sequence shown here is derived from an EMBL/GenBank/DDBJ whole genome shotgun (WGS) entry which is preliminary data.</text>
</comment>
<name>A0A2B4RZU4_STYPI</name>
<dbReference type="EMBL" id="LSMT01000263">
    <property type="protein sequence ID" value="PFX21762.1"/>
    <property type="molecule type" value="Genomic_DNA"/>
</dbReference>
<dbReference type="AlphaFoldDB" id="A0A2B4RZU4"/>